<evidence type="ECO:0000313" key="9">
    <source>
        <dbReference type="EMBL" id="QTH72070.1"/>
    </source>
</evidence>
<keyword evidence="3" id="KW-0227">DNA damage</keyword>
<dbReference type="GO" id="GO:0016829">
    <property type="term" value="F:lyase activity"/>
    <property type="evidence" value="ECO:0007669"/>
    <property type="project" value="UniProtKB-KW"/>
</dbReference>
<evidence type="ECO:0000256" key="8">
    <source>
        <dbReference type="RuleBase" id="RU364100"/>
    </source>
</evidence>
<dbReference type="GO" id="GO:0006508">
    <property type="term" value="P:proteolysis"/>
    <property type="evidence" value="ECO:0007669"/>
    <property type="project" value="UniProtKB-KW"/>
</dbReference>
<keyword evidence="4 8" id="KW-0378">Hydrolase</keyword>
<dbReference type="GO" id="GO:0003697">
    <property type="term" value="F:single-stranded DNA binding"/>
    <property type="evidence" value="ECO:0007669"/>
    <property type="project" value="InterPro"/>
</dbReference>
<evidence type="ECO:0000256" key="1">
    <source>
        <dbReference type="ARBA" id="ARBA00008136"/>
    </source>
</evidence>
<keyword evidence="5" id="KW-0190">Covalent protein-DNA linkage</keyword>
<dbReference type="PANTHER" id="PTHR13604">
    <property type="entry name" value="DC12-RELATED"/>
    <property type="match status" value="1"/>
</dbReference>
<gene>
    <name evidence="9" type="ORF">J5O05_04005</name>
</gene>
<sequence>MCGRLNITDDPWVTQILLDFGIENPYEPRHLGRFIRATQEISIVLEEKVKATTGPMTQRRVQSAAWWLLQEATANGFQPSRYTSFNSRYDKLFVPSSAAYHPFQSSRCIIIANGFGETQETGKVKRYFDFRTAHEPILFAGLYRIWQHTHQHAPFYSCSIITLPPHPKLQCYHDKASPMMLPNDRDLIDAWLDPDFHHVEAFRPLLMPSLYQPLWVQEVDKPSTYQPIGAEHCIPSDN</sequence>
<dbReference type="GO" id="GO:0106300">
    <property type="term" value="P:protein-DNA covalent cross-linking repair"/>
    <property type="evidence" value="ECO:0007669"/>
    <property type="project" value="InterPro"/>
</dbReference>
<organism evidence="9 10">
    <name type="scientific">Pseudoalteromonas xiamenensis</name>
    <dbReference type="NCBI Taxonomy" id="882626"/>
    <lineage>
        <taxon>Bacteria</taxon>
        <taxon>Pseudomonadati</taxon>
        <taxon>Pseudomonadota</taxon>
        <taxon>Gammaproteobacteria</taxon>
        <taxon>Alteromonadales</taxon>
        <taxon>Pseudoalteromonadaceae</taxon>
        <taxon>Pseudoalteromonas</taxon>
    </lineage>
</organism>
<keyword evidence="6" id="KW-0238">DNA-binding</keyword>
<dbReference type="EC" id="3.4.-.-" evidence="8"/>
<dbReference type="InterPro" id="IPR003738">
    <property type="entry name" value="SRAP"/>
</dbReference>
<protein>
    <recommendedName>
        <fullName evidence="8">Abasic site processing protein</fullName>
        <ecNumber evidence="8">3.4.-.-</ecNumber>
    </recommendedName>
</protein>
<evidence type="ECO:0000256" key="7">
    <source>
        <dbReference type="ARBA" id="ARBA00023239"/>
    </source>
</evidence>
<evidence type="ECO:0000256" key="2">
    <source>
        <dbReference type="ARBA" id="ARBA00022670"/>
    </source>
</evidence>
<accession>A0A975HNC6</accession>
<dbReference type="KEGG" id="pxi:J5O05_04005"/>
<dbReference type="Pfam" id="PF02586">
    <property type="entry name" value="SRAP"/>
    <property type="match status" value="1"/>
</dbReference>
<dbReference type="AlphaFoldDB" id="A0A975HNC6"/>
<evidence type="ECO:0000313" key="10">
    <source>
        <dbReference type="Proteomes" id="UP000664904"/>
    </source>
</evidence>
<dbReference type="EMBL" id="CP072133">
    <property type="protein sequence ID" value="QTH72070.1"/>
    <property type="molecule type" value="Genomic_DNA"/>
</dbReference>
<evidence type="ECO:0000256" key="5">
    <source>
        <dbReference type="ARBA" id="ARBA00023124"/>
    </source>
</evidence>
<keyword evidence="10" id="KW-1185">Reference proteome</keyword>
<proteinExistence type="inferred from homology"/>
<keyword evidence="2 8" id="KW-0645">Protease</keyword>
<dbReference type="Proteomes" id="UP000664904">
    <property type="component" value="Chromosome"/>
</dbReference>
<keyword evidence="7" id="KW-0456">Lyase</keyword>
<dbReference type="GO" id="GO:0008233">
    <property type="term" value="F:peptidase activity"/>
    <property type="evidence" value="ECO:0007669"/>
    <property type="project" value="UniProtKB-KW"/>
</dbReference>
<dbReference type="Gene3D" id="3.90.1680.10">
    <property type="entry name" value="SOS response associated peptidase-like"/>
    <property type="match status" value="1"/>
</dbReference>
<evidence type="ECO:0000256" key="6">
    <source>
        <dbReference type="ARBA" id="ARBA00023125"/>
    </source>
</evidence>
<comment type="similarity">
    <text evidence="1 8">Belongs to the SOS response-associated peptidase family.</text>
</comment>
<dbReference type="SUPFAM" id="SSF143081">
    <property type="entry name" value="BB1717-like"/>
    <property type="match status" value="1"/>
</dbReference>
<name>A0A975HNC6_9GAMM</name>
<dbReference type="RefSeq" id="WP_208843692.1">
    <property type="nucleotide sequence ID" value="NZ_CP072133.1"/>
</dbReference>
<dbReference type="InterPro" id="IPR036590">
    <property type="entry name" value="SRAP-like"/>
</dbReference>
<evidence type="ECO:0000256" key="3">
    <source>
        <dbReference type="ARBA" id="ARBA00022763"/>
    </source>
</evidence>
<dbReference type="PANTHER" id="PTHR13604:SF0">
    <property type="entry name" value="ABASIC SITE PROCESSING PROTEIN HMCES"/>
    <property type="match status" value="1"/>
</dbReference>
<reference evidence="9" key="1">
    <citation type="submission" date="2021-03" db="EMBL/GenBank/DDBJ databases">
        <title>Complete Genome of Pseudoalteromonas xiamenensis STKMTI.2, a new potential marine bacterium producing anti-Vibrio compounds.</title>
        <authorList>
            <person name="Handayani D.P."/>
            <person name="Isnansetyo A."/>
            <person name="Istiqomah I."/>
            <person name="Jumina J."/>
        </authorList>
    </citation>
    <scope>NUCLEOTIDE SEQUENCE</scope>
    <source>
        <strain evidence="9">STKMTI.2</strain>
    </source>
</reference>
<evidence type="ECO:0000256" key="4">
    <source>
        <dbReference type="ARBA" id="ARBA00022801"/>
    </source>
</evidence>